<name>A0ABR1W8P6_9PEZI</name>
<organism evidence="1 2">
    <name type="scientific">Apiospora phragmitis</name>
    <dbReference type="NCBI Taxonomy" id="2905665"/>
    <lineage>
        <taxon>Eukaryota</taxon>
        <taxon>Fungi</taxon>
        <taxon>Dikarya</taxon>
        <taxon>Ascomycota</taxon>
        <taxon>Pezizomycotina</taxon>
        <taxon>Sordariomycetes</taxon>
        <taxon>Xylariomycetidae</taxon>
        <taxon>Amphisphaeriales</taxon>
        <taxon>Apiosporaceae</taxon>
        <taxon>Apiospora</taxon>
    </lineage>
</organism>
<dbReference type="GeneID" id="92087185"/>
<accession>A0ABR1W8P6</accession>
<protein>
    <recommendedName>
        <fullName evidence="3">HK97 gp10 family phage protein</fullName>
    </recommendedName>
</protein>
<sequence length="135" mass="14855">MPGLAGTDPHDYDESEIADTTNGTVRRRVFRPRFDPARQIAQTVAKGVKGAVSAATTAIRQTATNVVGGSPLANPEVRRMFGVDLGPTKFGEAALWPDLSIVQEIESEQFRYTLRRGLRRQGQDSRRRGLVDTDD</sequence>
<evidence type="ECO:0000313" key="2">
    <source>
        <dbReference type="Proteomes" id="UP001480595"/>
    </source>
</evidence>
<dbReference type="Proteomes" id="UP001480595">
    <property type="component" value="Unassembled WGS sequence"/>
</dbReference>
<comment type="caution">
    <text evidence="1">The sequence shown here is derived from an EMBL/GenBank/DDBJ whole genome shotgun (WGS) entry which is preliminary data.</text>
</comment>
<dbReference type="EMBL" id="JAQQWL010000003">
    <property type="protein sequence ID" value="KAK8078906.1"/>
    <property type="molecule type" value="Genomic_DNA"/>
</dbReference>
<proteinExistence type="predicted"/>
<evidence type="ECO:0008006" key="3">
    <source>
        <dbReference type="Google" id="ProtNLM"/>
    </source>
</evidence>
<gene>
    <name evidence="1" type="ORF">PG994_002713</name>
</gene>
<evidence type="ECO:0000313" key="1">
    <source>
        <dbReference type="EMBL" id="KAK8078906.1"/>
    </source>
</evidence>
<dbReference type="RefSeq" id="XP_066719977.1">
    <property type="nucleotide sequence ID" value="XM_066854122.1"/>
</dbReference>
<reference evidence="1 2" key="1">
    <citation type="submission" date="2023-01" db="EMBL/GenBank/DDBJ databases">
        <title>Analysis of 21 Apiospora genomes using comparative genomics revels a genus with tremendous synthesis potential of carbohydrate active enzymes and secondary metabolites.</title>
        <authorList>
            <person name="Sorensen T."/>
        </authorList>
    </citation>
    <scope>NUCLEOTIDE SEQUENCE [LARGE SCALE GENOMIC DNA]</scope>
    <source>
        <strain evidence="1 2">CBS 135458</strain>
    </source>
</reference>
<keyword evidence="2" id="KW-1185">Reference proteome</keyword>